<evidence type="ECO:0000259" key="7">
    <source>
        <dbReference type="Pfam" id="PF23000"/>
    </source>
</evidence>
<dbReference type="Proteomes" id="UP000749559">
    <property type="component" value="Unassembled WGS sequence"/>
</dbReference>
<dbReference type="GO" id="GO:0004100">
    <property type="term" value="F:chitin synthase activity"/>
    <property type="evidence" value="ECO:0007669"/>
    <property type="project" value="UniProtKB-EC"/>
</dbReference>
<keyword evidence="4" id="KW-0812">Transmembrane</keyword>
<accession>A0A8J1UGT8</accession>
<proteinExistence type="predicted"/>
<dbReference type="PANTHER" id="PTHR22914:SF42">
    <property type="entry name" value="CHITIN SYNTHASE"/>
    <property type="match status" value="1"/>
</dbReference>
<comment type="caution">
    <text evidence="8">The sequence shown here is derived from an EMBL/GenBank/DDBJ whole genome shotgun (WGS) entry which is preliminary data.</text>
</comment>
<keyword evidence="9" id="KW-1185">Reference proteome</keyword>
<dbReference type="InterPro" id="IPR004835">
    <property type="entry name" value="Chitin_synth"/>
</dbReference>
<dbReference type="EC" id="2.4.1.16" evidence="2"/>
<dbReference type="EMBL" id="CAIIXF020000006">
    <property type="protein sequence ID" value="CAH1785466.1"/>
    <property type="molecule type" value="Genomic_DNA"/>
</dbReference>
<dbReference type="GO" id="GO:0071944">
    <property type="term" value="C:cell periphery"/>
    <property type="evidence" value="ECO:0007669"/>
    <property type="project" value="TreeGrafter"/>
</dbReference>
<reference evidence="8" key="1">
    <citation type="submission" date="2022-03" db="EMBL/GenBank/DDBJ databases">
        <authorList>
            <person name="Martin C."/>
        </authorList>
    </citation>
    <scope>NUCLEOTIDE SEQUENCE</scope>
</reference>
<dbReference type="Pfam" id="PF23000">
    <property type="entry name" value="ChitinSynthase_IV_N"/>
    <property type="match status" value="1"/>
</dbReference>
<dbReference type="GO" id="GO:0006031">
    <property type="term" value="P:chitin biosynthetic process"/>
    <property type="evidence" value="ECO:0007669"/>
    <property type="project" value="TreeGrafter"/>
</dbReference>
<evidence type="ECO:0000313" key="9">
    <source>
        <dbReference type="Proteomes" id="UP000749559"/>
    </source>
</evidence>
<sequence length="1603" mass="181663">MAKVAMVQNDIYSTIPWDNRQTLGTKYEENDGFEPDYDVDENEMDRSRIRPAGSNPKDTRSHGAQSRILNATSNANDTTADDLQPDYDLAKPRHGNVAMHRSVSTVIHRDSEATSETMKNNENITSNTRIAASTTHKWDPFRLIHKEEVDDDQTSQEAMRQVFRFLVYILLFLVVLVSSILSKGALFLLAANSKLGLALKCENTTLDQCSIITNHSGVHDYSISVDVRQSLDPEWDNMTSNNNITSNNTEIPLENVTVIDKIYYTGIVPQCNVNAVRWIWGLTLVACIPYLIYFLRCLWRTYFRTKQKPNPVTYVVTLVMESLHSLGLVLLLFYLFRYFDTIKSMALLTGVAFVPSVLSIFFRPKSEKAKPVKMTLDIIASLVQCSVLITWPVISIIKDPGFKNTGNIKEIWPIPVALFLVSIGWWENFIKLKVSSTGKLGNMLSKIKIDIRRCRSKLYAVASLWKIAVTLGGMMGVIHYDMATNGGLEFHQWFIFGNHEATCKGLSINGTGGASVGDIPNMYWLWAAIWLVQFSSSFVCYFAAKTASKLLMQEISVALPLLLSTPLTIILIVLGCEQWKRAPNFLQEFMPAFVFRHCSPLMSFSELFNLARGDGMVMVMIGWWLSQLWITRHIWVPQSQRLAKTEKLFVLPMFCGVMIEQSLTLNRRKHEDSHAVDDKKSLEVIHKESIADVPYSELDDFDMHGHDQFNSVTVKKETIPKIYVCCTMWHENETEMLHVLKSIFRLDLDQNTRKNAQTYLNITDPDFYTLEAHIFFDDAFETHAPGQRNYTVNEYVKVLVSTIEAAASAVHNVKLKFPPPVKLSTPYGGRLEWRLPGGNTLAVHLKDKVKVKERKRWSQVMYMYMFLGLKLWAEIDEIGKKQLVADNTYLLALDGDVDFRPQAVLRLVDLMKRNHTVGVACGRVHPIGSGPFVWCQKFEYAMKHWLQKSTEHVIGSVLISPGCFSLFRGSALMDDNVIKKFTYESSTEPSHFIQWDQGEDKWLSNLLLQQGYRIEYTAASDINSFVPDTFDELFKQKRRVIPSSLANLIDLIDTAKYTVKKNDTISWPFFAYQMLLLIATILSPTTVLIVIVSSLENLMAVSRLFVTENPVNATIMEQGDDVTISPTSVVLKTPVDNAALGVAVLINVPIIIAFFVVCVKASEKIQLKFAKVLAAVYGIVMLLVAISAGMIVFETGLCNAFTMMVVILVTIFITSGLCHPQEIFNLIHGVIYYMALPCMSMLIVIYSMCNLNDTTWGTREKSVIVHENPEEKMSDTPPAYEESYEGYADGSEKSIVEVTWIDDPALGNGNQTLLPEKESFFFEDLIQKYLKPNNDQIHKEKEEIALSDLRYRIVFGFGLLNAMYFTLILGLQLIKERNVYFDVPCILPVALRGTQNNPNLRLEPIGIGFLLFFGLVLIIQFFGMIAHRFETAMHILSSTTIQCCASLMSSTKRKENHQADKIKQALQTAKELSTLQPDEDTISVVSIDPSLASLTLIGEGDDNANRNRLKGAQKIKASERKQKHLMGTLDAAFAKRFLKIQQQIETGADVLPDYPDGFNPMTNQQLVRRRMTKQFIENNKDNLFETRKLEYAERRASLYPRDN</sequence>
<evidence type="ECO:0000313" key="8">
    <source>
        <dbReference type="EMBL" id="CAH1785466.1"/>
    </source>
</evidence>
<dbReference type="GO" id="GO:0016020">
    <property type="term" value="C:membrane"/>
    <property type="evidence" value="ECO:0007669"/>
    <property type="project" value="UniProtKB-SubCell"/>
</dbReference>
<gene>
    <name evidence="8" type="ORF">OFUS_LOCUS11516</name>
</gene>
<protein>
    <recommendedName>
        <fullName evidence="2">chitin synthase</fullName>
        <ecNumber evidence="2">2.4.1.16</ecNumber>
    </recommendedName>
</protein>
<dbReference type="InterPro" id="IPR029044">
    <property type="entry name" value="Nucleotide-diphossugar_trans"/>
</dbReference>
<dbReference type="PANTHER" id="PTHR22914">
    <property type="entry name" value="CHITIN SYNTHASE"/>
    <property type="match status" value="1"/>
</dbReference>
<keyword evidence="3" id="KW-0328">Glycosyltransferase</keyword>
<dbReference type="InterPro" id="IPR055120">
    <property type="entry name" value="Chs-1/2_IV_N"/>
</dbReference>
<keyword evidence="5" id="KW-1133">Transmembrane helix</keyword>
<feature type="domain" description="Chitin synthase chs-1/2 N-terminal putative transporter" evidence="7">
    <location>
        <begin position="275"/>
        <end position="578"/>
    </location>
</feature>
<evidence type="ECO:0000256" key="1">
    <source>
        <dbReference type="ARBA" id="ARBA00004141"/>
    </source>
</evidence>
<organism evidence="8 9">
    <name type="scientific">Owenia fusiformis</name>
    <name type="common">Polychaete worm</name>
    <dbReference type="NCBI Taxonomy" id="6347"/>
    <lineage>
        <taxon>Eukaryota</taxon>
        <taxon>Metazoa</taxon>
        <taxon>Spiralia</taxon>
        <taxon>Lophotrochozoa</taxon>
        <taxon>Annelida</taxon>
        <taxon>Polychaeta</taxon>
        <taxon>Sedentaria</taxon>
        <taxon>Canalipalpata</taxon>
        <taxon>Sabellida</taxon>
        <taxon>Oweniida</taxon>
        <taxon>Oweniidae</taxon>
        <taxon>Owenia</taxon>
    </lineage>
</organism>
<evidence type="ECO:0000256" key="5">
    <source>
        <dbReference type="ARBA" id="ARBA00022989"/>
    </source>
</evidence>
<dbReference type="SUPFAM" id="SSF53448">
    <property type="entry name" value="Nucleotide-diphospho-sugar transferases"/>
    <property type="match status" value="1"/>
</dbReference>
<dbReference type="Pfam" id="PF03142">
    <property type="entry name" value="Chitin_synth_2"/>
    <property type="match status" value="1"/>
</dbReference>
<evidence type="ECO:0000256" key="3">
    <source>
        <dbReference type="ARBA" id="ARBA00022676"/>
    </source>
</evidence>
<keyword evidence="3" id="KW-0808">Transferase</keyword>
<keyword evidence="6" id="KW-0472">Membrane</keyword>
<dbReference type="OrthoDB" id="370884at2759"/>
<evidence type="ECO:0000256" key="6">
    <source>
        <dbReference type="ARBA" id="ARBA00023136"/>
    </source>
</evidence>
<comment type="subcellular location">
    <subcellularLocation>
        <location evidence="1">Membrane</location>
        <topology evidence="1">Multi-pass membrane protein</topology>
    </subcellularLocation>
</comment>
<evidence type="ECO:0000256" key="2">
    <source>
        <dbReference type="ARBA" id="ARBA00012543"/>
    </source>
</evidence>
<evidence type="ECO:0000256" key="4">
    <source>
        <dbReference type="ARBA" id="ARBA00022692"/>
    </source>
</evidence>
<name>A0A8J1UGT8_OWEFU</name>